<protein>
    <submittedName>
        <fullName evidence="9">Sorbitol operon transcription regulator</fullName>
    </submittedName>
</protein>
<dbReference type="Gene3D" id="3.40.50.2300">
    <property type="match status" value="1"/>
</dbReference>
<evidence type="ECO:0000256" key="4">
    <source>
        <dbReference type="ARBA" id="ARBA00023159"/>
    </source>
</evidence>
<dbReference type="InterPro" id="IPR050661">
    <property type="entry name" value="BglG_antiterminators"/>
</dbReference>
<dbReference type="GO" id="GO:0006355">
    <property type="term" value="P:regulation of DNA-templated transcription"/>
    <property type="evidence" value="ECO:0007669"/>
    <property type="project" value="InterPro"/>
</dbReference>
<dbReference type="SUPFAM" id="SSF55804">
    <property type="entry name" value="Phoshotransferase/anion transport protein"/>
    <property type="match status" value="1"/>
</dbReference>
<dbReference type="InterPro" id="IPR011608">
    <property type="entry name" value="PRD"/>
</dbReference>
<accession>A0A0R1F5A6</accession>
<dbReference type="PATRIC" id="fig|913848.6.peg.2619"/>
<dbReference type="InterPro" id="IPR016152">
    <property type="entry name" value="PTrfase/Anion_transptr"/>
</dbReference>
<dbReference type="RefSeq" id="WP_010012158.1">
    <property type="nucleotide sequence ID" value="NZ_AZCN01000094.1"/>
</dbReference>
<evidence type="ECO:0000259" key="7">
    <source>
        <dbReference type="PROSITE" id="PS51099"/>
    </source>
</evidence>
<dbReference type="AlphaFoldDB" id="A0A0R1F5A6"/>
<dbReference type="Gene3D" id="1.10.1790.10">
    <property type="entry name" value="PRD domain"/>
    <property type="match status" value="2"/>
</dbReference>
<dbReference type="Pfam" id="PF00874">
    <property type="entry name" value="PRD"/>
    <property type="match status" value="2"/>
</dbReference>
<proteinExistence type="predicted"/>
<dbReference type="InterPro" id="IPR013011">
    <property type="entry name" value="PTS_EIIB_2"/>
</dbReference>
<dbReference type="Gene3D" id="3.40.930.10">
    <property type="entry name" value="Mannitol-specific EII, Chain A"/>
    <property type="match status" value="1"/>
</dbReference>
<dbReference type="InterPro" id="IPR002178">
    <property type="entry name" value="PTS_EIIA_type-2_dom"/>
</dbReference>
<dbReference type="Pfam" id="PF05043">
    <property type="entry name" value="Mga"/>
    <property type="match status" value="1"/>
</dbReference>
<dbReference type="InterPro" id="IPR036095">
    <property type="entry name" value="PTS_EIIB-like_sf"/>
</dbReference>
<keyword evidence="2" id="KW-0677">Repeat</keyword>
<evidence type="ECO:0000256" key="5">
    <source>
        <dbReference type="ARBA" id="ARBA00023163"/>
    </source>
</evidence>
<keyword evidence="5" id="KW-0804">Transcription</keyword>
<reference evidence="9 10" key="1">
    <citation type="journal article" date="2015" name="Genome Announc.">
        <title>Expanding the biotechnology potential of lactobacilli through comparative genomics of 213 strains and associated genera.</title>
        <authorList>
            <person name="Sun Z."/>
            <person name="Harris H.M."/>
            <person name="McCann A."/>
            <person name="Guo C."/>
            <person name="Argimon S."/>
            <person name="Zhang W."/>
            <person name="Yang X."/>
            <person name="Jeffery I.B."/>
            <person name="Cooney J.C."/>
            <person name="Kagawa T.F."/>
            <person name="Liu W."/>
            <person name="Song Y."/>
            <person name="Salvetti E."/>
            <person name="Wrobel A."/>
            <person name="Rasinkangas P."/>
            <person name="Parkhill J."/>
            <person name="Rea M.C."/>
            <person name="O'Sullivan O."/>
            <person name="Ritari J."/>
            <person name="Douillard F.P."/>
            <person name="Paul Ross R."/>
            <person name="Yang R."/>
            <person name="Briner A.E."/>
            <person name="Felis G.E."/>
            <person name="de Vos W.M."/>
            <person name="Barrangou R."/>
            <person name="Klaenhammer T.R."/>
            <person name="Caufield P.W."/>
            <person name="Cui Y."/>
            <person name="Zhang H."/>
            <person name="O'Toole P.W."/>
        </authorList>
    </citation>
    <scope>NUCLEOTIDE SEQUENCE [LARGE SCALE GENOMIC DNA]</scope>
    <source>
        <strain evidence="9 10">DSM 20001</strain>
    </source>
</reference>
<evidence type="ECO:0000256" key="3">
    <source>
        <dbReference type="ARBA" id="ARBA00023015"/>
    </source>
</evidence>
<feature type="domain" description="PTS EIIB type-2" evidence="7">
    <location>
        <begin position="405"/>
        <end position="494"/>
    </location>
</feature>
<feature type="domain" description="PRD" evidence="8">
    <location>
        <begin position="290"/>
        <end position="398"/>
    </location>
</feature>
<dbReference type="PROSITE" id="PS51372">
    <property type="entry name" value="PRD_2"/>
    <property type="match status" value="2"/>
</dbReference>
<dbReference type="InterPro" id="IPR036634">
    <property type="entry name" value="PRD_sf"/>
</dbReference>
<dbReference type="PANTHER" id="PTHR30185:SF13">
    <property type="entry name" value="LICABCH OPERON REGULATOR-RELATED"/>
    <property type="match status" value="1"/>
</dbReference>
<dbReference type="Pfam" id="PF00359">
    <property type="entry name" value="PTS_EIIA_2"/>
    <property type="match status" value="1"/>
</dbReference>
<dbReference type="EMBL" id="AZCN01000094">
    <property type="protein sequence ID" value="KRK14244.1"/>
    <property type="molecule type" value="Genomic_DNA"/>
</dbReference>
<dbReference type="SUPFAM" id="SSF52794">
    <property type="entry name" value="PTS system IIB component-like"/>
    <property type="match status" value="1"/>
</dbReference>
<feature type="domain" description="PRD" evidence="8">
    <location>
        <begin position="190"/>
        <end position="289"/>
    </location>
</feature>
<evidence type="ECO:0000256" key="2">
    <source>
        <dbReference type="ARBA" id="ARBA00022737"/>
    </source>
</evidence>
<dbReference type="CDD" id="cd05568">
    <property type="entry name" value="PTS_IIB_bgl_like"/>
    <property type="match status" value="1"/>
</dbReference>
<dbReference type="SUPFAM" id="SSF63520">
    <property type="entry name" value="PTS-regulatory domain, PRD"/>
    <property type="match status" value="2"/>
</dbReference>
<evidence type="ECO:0000259" key="6">
    <source>
        <dbReference type="PROSITE" id="PS51094"/>
    </source>
</evidence>
<dbReference type="GO" id="GO:0008982">
    <property type="term" value="F:protein-N(PI)-phosphohistidine-sugar phosphotransferase activity"/>
    <property type="evidence" value="ECO:0007669"/>
    <property type="project" value="InterPro"/>
</dbReference>
<dbReference type="Proteomes" id="UP000051181">
    <property type="component" value="Unassembled WGS sequence"/>
</dbReference>
<comment type="caution">
    <text evidence="9">The sequence shown here is derived from an EMBL/GenBank/DDBJ whole genome shotgun (WGS) entry which is preliminary data.</text>
</comment>
<dbReference type="GO" id="GO:0009401">
    <property type="term" value="P:phosphoenolpyruvate-dependent sugar phosphotransferase system"/>
    <property type="evidence" value="ECO:0007669"/>
    <property type="project" value="InterPro"/>
</dbReference>
<feature type="domain" description="PTS EIIA type-2" evidence="6">
    <location>
        <begin position="502"/>
        <end position="644"/>
    </location>
</feature>
<evidence type="ECO:0000259" key="8">
    <source>
        <dbReference type="PROSITE" id="PS51372"/>
    </source>
</evidence>
<dbReference type="GeneID" id="65918035"/>
<evidence type="ECO:0000313" key="9">
    <source>
        <dbReference type="EMBL" id="KRK14244.1"/>
    </source>
</evidence>
<keyword evidence="3" id="KW-0805">Transcription regulation</keyword>
<dbReference type="PANTHER" id="PTHR30185">
    <property type="entry name" value="CRYPTIC BETA-GLUCOSIDE BGL OPERON ANTITERMINATOR"/>
    <property type="match status" value="1"/>
</dbReference>
<dbReference type="Gene3D" id="1.10.10.10">
    <property type="entry name" value="Winged helix-like DNA-binding domain superfamily/Winged helix DNA-binding domain"/>
    <property type="match status" value="1"/>
</dbReference>
<dbReference type="PROSITE" id="PS51099">
    <property type="entry name" value="PTS_EIIB_TYPE_2"/>
    <property type="match status" value="1"/>
</dbReference>
<gene>
    <name evidence="9" type="ORF">FD22_GL002570</name>
</gene>
<organism evidence="9 10">
    <name type="scientific">Loigolactobacillus coryniformis subsp. coryniformis KCTC 3167 = DSM 20001</name>
    <dbReference type="NCBI Taxonomy" id="913848"/>
    <lineage>
        <taxon>Bacteria</taxon>
        <taxon>Bacillati</taxon>
        <taxon>Bacillota</taxon>
        <taxon>Bacilli</taxon>
        <taxon>Lactobacillales</taxon>
        <taxon>Lactobacillaceae</taxon>
        <taxon>Loigolactobacillus</taxon>
    </lineage>
</organism>
<dbReference type="InterPro" id="IPR036388">
    <property type="entry name" value="WH-like_DNA-bd_sf"/>
</dbReference>
<name>A0A0R1F5A6_9LACO</name>
<evidence type="ECO:0000313" key="10">
    <source>
        <dbReference type="Proteomes" id="UP000051181"/>
    </source>
</evidence>
<keyword evidence="1" id="KW-0808">Transferase</keyword>
<dbReference type="PROSITE" id="PS51094">
    <property type="entry name" value="PTS_EIIA_TYPE_2"/>
    <property type="match status" value="1"/>
</dbReference>
<evidence type="ECO:0000256" key="1">
    <source>
        <dbReference type="ARBA" id="ARBA00022679"/>
    </source>
</evidence>
<sequence>MPKKDKFSKDVQRTIAYIYVHGLVHYPELMSFLNVSRKRIVADLDTVSELLPKGRVKLIRKRNVGIYFEGDLSALNTLLSGDTQYLSLDTEGRRNLIMLSLLMNEKEITLDNLCMQFYVSRSTMDRDIKNIKASLNKIDLIMQNGRNGVAIRGNERKKRDAASKIISHYWMESVKADSRIVTLPSGFNDFIDMNTLKQVQKILNRLQAETQITFTEYQYQSLLIHICISTIRIKNNEFLKIGDSNRRNIYHETLILTRMLEKEFKIRIPQTECEYLNIHIVAAKQGVVKPENFHGATSASNELSDLNSFLKQNITNYDARLISDLIVHLEPALHRFQVGLQATNPYTSEIIKLYPQAFELAFELAQRIKISFQVSIDKNEIAYLALHFQAYLERQREQQAKGLEVSIVIVCSTGIGTARLLTQRINSYFAGDVNITRVLSVADIFEQTPDEDLIISTIPLELDTKRVIIMRPFFDEKERLLLSREIEQIRLQKKLTHSRLLNFINRDFILISNQVRNEKDAIQQIGNLLIESNYATKGVIKSALDREKIASTLLQNHFTAIPHAESQFIQHSGITMLINPTGISWGEGTVRLVFFMGFSKLDVKKISLDTVYHEFNQLISSVSIMNKIIDSNNSNEIIRIMTKFFE</sequence>
<keyword evidence="4" id="KW-0010">Activator</keyword>
<dbReference type="InterPro" id="IPR007737">
    <property type="entry name" value="Mga_HTH"/>
</dbReference>